<evidence type="ECO:0000256" key="2">
    <source>
        <dbReference type="ARBA" id="ARBA00022630"/>
    </source>
</evidence>
<name>A0A0W8FHB8_9ZZZZ</name>
<keyword evidence="6" id="KW-0594">Phospholipid biosynthesis</keyword>
<keyword evidence="2" id="KW-0285">Flavoprotein</keyword>
<dbReference type="Gene3D" id="3.30.9.10">
    <property type="entry name" value="D-Amino Acid Oxidase, subunit A, domain 2"/>
    <property type="match status" value="1"/>
</dbReference>
<dbReference type="SUPFAM" id="SSF51905">
    <property type="entry name" value="FAD/NAD(P)-binding domain"/>
    <property type="match status" value="1"/>
</dbReference>
<dbReference type="EMBL" id="LNQE01001208">
    <property type="protein sequence ID" value="KUG20285.1"/>
    <property type="molecule type" value="Genomic_DNA"/>
</dbReference>
<dbReference type="InterPro" id="IPR054715">
    <property type="entry name" value="GGR_cat"/>
</dbReference>
<evidence type="ECO:0000313" key="9">
    <source>
        <dbReference type="EMBL" id="KUG20285.1"/>
    </source>
</evidence>
<keyword evidence="4" id="KW-0560">Oxidoreductase</keyword>
<dbReference type="PANTHER" id="PTHR42685">
    <property type="entry name" value="GERANYLGERANYL DIPHOSPHATE REDUCTASE"/>
    <property type="match status" value="1"/>
</dbReference>
<dbReference type="InterPro" id="IPR036188">
    <property type="entry name" value="FAD/NAD-bd_sf"/>
</dbReference>
<comment type="caution">
    <text evidence="9">The sequence shown here is derived from an EMBL/GenBank/DDBJ whole genome shotgun (WGS) entry which is preliminary data.</text>
</comment>
<evidence type="ECO:0000256" key="3">
    <source>
        <dbReference type="ARBA" id="ARBA00022827"/>
    </source>
</evidence>
<dbReference type="GO" id="GO:0046467">
    <property type="term" value="P:membrane lipid biosynthetic process"/>
    <property type="evidence" value="ECO:0007669"/>
    <property type="project" value="InterPro"/>
</dbReference>
<organism evidence="9">
    <name type="scientific">hydrocarbon metagenome</name>
    <dbReference type="NCBI Taxonomy" id="938273"/>
    <lineage>
        <taxon>unclassified sequences</taxon>
        <taxon>metagenomes</taxon>
        <taxon>ecological metagenomes</taxon>
    </lineage>
</organism>
<dbReference type="InterPro" id="IPR050407">
    <property type="entry name" value="Geranylgeranyl_reductase"/>
</dbReference>
<accession>A0A0W8FHB8</accession>
<dbReference type="GO" id="GO:0045550">
    <property type="term" value="F:geranylgeranyl reductase activity"/>
    <property type="evidence" value="ECO:0007669"/>
    <property type="project" value="InterPro"/>
</dbReference>
<protein>
    <submittedName>
        <fullName evidence="9">Digeranylgeranylglycerophospholipid reductase</fullName>
    </submittedName>
</protein>
<dbReference type="Pfam" id="PF12831">
    <property type="entry name" value="FAD_oxidored"/>
    <property type="match status" value="1"/>
</dbReference>
<dbReference type="PANTHER" id="PTHR42685:SF18">
    <property type="entry name" value="DIGERANYLGERANYLGLYCEROPHOSPHOLIPID REDUCTASE"/>
    <property type="match status" value="1"/>
</dbReference>
<dbReference type="NCBIfam" id="TIGR02032">
    <property type="entry name" value="GG-red-SF"/>
    <property type="match status" value="1"/>
</dbReference>
<feature type="domain" description="Digeranylgeranylglycerophospholipid reductase catalytic" evidence="8">
    <location>
        <begin position="177"/>
        <end position="261"/>
    </location>
</feature>
<dbReference type="HAMAP" id="MF_01287">
    <property type="entry name" value="DGGGPL_reductase"/>
    <property type="match status" value="1"/>
</dbReference>
<dbReference type="AlphaFoldDB" id="A0A0W8FHB8"/>
<evidence type="ECO:0000256" key="1">
    <source>
        <dbReference type="ARBA" id="ARBA00022516"/>
    </source>
</evidence>
<gene>
    <name evidence="9" type="ORF">ASZ90_009983</name>
</gene>
<dbReference type="GO" id="GO:0016020">
    <property type="term" value="C:membrane"/>
    <property type="evidence" value="ECO:0007669"/>
    <property type="project" value="GOC"/>
</dbReference>
<dbReference type="InterPro" id="IPR011777">
    <property type="entry name" value="Geranylgeranyl_Rdtase_fam"/>
</dbReference>
<evidence type="ECO:0000256" key="4">
    <source>
        <dbReference type="ARBA" id="ARBA00023002"/>
    </source>
</evidence>
<dbReference type="Pfam" id="PF22578">
    <property type="entry name" value="GGR_cat"/>
    <property type="match status" value="1"/>
</dbReference>
<dbReference type="InterPro" id="IPR023590">
    <property type="entry name" value="DGGGPL_reductase"/>
</dbReference>
<evidence type="ECO:0000256" key="5">
    <source>
        <dbReference type="ARBA" id="ARBA00023098"/>
    </source>
</evidence>
<dbReference type="Gene3D" id="3.50.50.60">
    <property type="entry name" value="FAD/NAD(P)-binding domain"/>
    <property type="match status" value="1"/>
</dbReference>
<evidence type="ECO:0000256" key="6">
    <source>
        <dbReference type="ARBA" id="ARBA00023209"/>
    </source>
</evidence>
<keyword evidence="1" id="KW-0444">Lipid biosynthesis</keyword>
<dbReference type="PRINTS" id="PR00420">
    <property type="entry name" value="RNGMNOXGNASE"/>
</dbReference>
<keyword evidence="7" id="KW-1208">Phospholipid metabolism</keyword>
<proteinExistence type="inferred from homology"/>
<keyword evidence="3" id="KW-0274">FAD</keyword>
<reference evidence="9" key="1">
    <citation type="journal article" date="2015" name="Proc. Natl. Acad. Sci. U.S.A.">
        <title>Networks of energetic and metabolic interactions define dynamics in microbial communities.</title>
        <authorList>
            <person name="Embree M."/>
            <person name="Liu J.K."/>
            <person name="Al-Bassam M.M."/>
            <person name="Zengler K."/>
        </authorList>
    </citation>
    <scope>NUCLEOTIDE SEQUENCE</scope>
</reference>
<keyword evidence="5" id="KW-0443">Lipid metabolism</keyword>
<dbReference type="GO" id="GO:0016628">
    <property type="term" value="F:oxidoreductase activity, acting on the CH-CH group of donors, NAD or NADP as acceptor"/>
    <property type="evidence" value="ECO:0007669"/>
    <property type="project" value="InterPro"/>
</dbReference>
<evidence type="ECO:0000256" key="7">
    <source>
        <dbReference type="ARBA" id="ARBA00023264"/>
    </source>
</evidence>
<sequence>MKSRYDVLVIGGGPAGAIAAKTAADAGLATCLVEKRPAIGTPVRCAEGISKPLLREFVEPDERWISADVRRARIFAPNGVSIALSEEKAGSEVGYILDRKIFDRELVWQAAEAGSDVRVKTRAVEPILEDGAVRGATLECCGTVSDVRTDVVIAADGVESKFARWCGIDTTVPLREMMSCTQYVVTDIDIDPASTDFYLGNALAPGGYVWVFPKGERTANVGIGIAGNRSRDGARAKDYLDRFVADRFPDGKIVEAIAGGVPVCAPLERTAADGLMVVGDAARVVDPITGGGIGNAMITGRMAATVAAECIPAGTCTADALMRYDRMWRERIGKSLDRNYKAKEFFIGLDDDRLNTLADSIAGINMEKLSVFAILKELMKRNPKLLLELKAMRDLMS</sequence>
<dbReference type="GO" id="GO:0008654">
    <property type="term" value="P:phospholipid biosynthetic process"/>
    <property type="evidence" value="ECO:0007669"/>
    <property type="project" value="UniProtKB-KW"/>
</dbReference>
<evidence type="ECO:0000259" key="8">
    <source>
        <dbReference type="Pfam" id="PF22578"/>
    </source>
</evidence>